<feature type="signal peptide" evidence="1">
    <location>
        <begin position="1"/>
        <end position="21"/>
    </location>
</feature>
<dbReference type="Proteomes" id="UP001338125">
    <property type="component" value="Unassembled WGS sequence"/>
</dbReference>
<name>A0ABR0SBY1_9HYPO</name>
<protein>
    <submittedName>
        <fullName evidence="2">Uncharacterized protein</fullName>
    </submittedName>
</protein>
<feature type="chain" id="PRO_5047127892" evidence="1">
    <location>
        <begin position="22"/>
        <end position="285"/>
    </location>
</feature>
<reference evidence="2 3" key="1">
    <citation type="submission" date="2024-01" db="EMBL/GenBank/DDBJ databases">
        <title>Complete genome of Cladobotryum mycophilum ATHUM6906.</title>
        <authorList>
            <person name="Christinaki A.C."/>
            <person name="Myridakis A.I."/>
            <person name="Kouvelis V.N."/>
        </authorList>
    </citation>
    <scope>NUCLEOTIDE SEQUENCE [LARGE SCALE GENOMIC DNA]</scope>
    <source>
        <strain evidence="2 3">ATHUM6906</strain>
    </source>
</reference>
<gene>
    <name evidence="2" type="ORF">PT974_10842</name>
</gene>
<sequence length="285" mass="32184">MLSKPFFILTLTLSAFQAVEADAFIDEYCNYTAAMAEKQGLLASNLDALHEKVSPQVGTVYAENIRGLANTSIQAANAIDKYALRPLTYHESQIINECRSNYVTSEYGSLEFLHARIHFFVGLEPEMKAAVEAWNAAAPEVDKKLLSISHPQFQESIRLDRYYSDKDFETDLVQDLGWISMGYIEEVDRLRNAAPVSLPDTERFIDCFENQMVFPIHSLELLQSKARFFHNNAASDMKAAIVAWNAAIDRWFDAIAHIAHPPFTIDVESGKKITDDLFDKTISAY</sequence>
<keyword evidence="3" id="KW-1185">Reference proteome</keyword>
<evidence type="ECO:0000313" key="3">
    <source>
        <dbReference type="Proteomes" id="UP001338125"/>
    </source>
</evidence>
<proteinExistence type="predicted"/>
<dbReference type="EMBL" id="JAVFKD010000015">
    <property type="protein sequence ID" value="KAK5989327.1"/>
    <property type="molecule type" value="Genomic_DNA"/>
</dbReference>
<evidence type="ECO:0000313" key="2">
    <source>
        <dbReference type="EMBL" id="KAK5989327.1"/>
    </source>
</evidence>
<comment type="caution">
    <text evidence="2">The sequence shown here is derived from an EMBL/GenBank/DDBJ whole genome shotgun (WGS) entry which is preliminary data.</text>
</comment>
<evidence type="ECO:0000256" key="1">
    <source>
        <dbReference type="SAM" id="SignalP"/>
    </source>
</evidence>
<keyword evidence="1" id="KW-0732">Signal</keyword>
<organism evidence="2 3">
    <name type="scientific">Cladobotryum mycophilum</name>
    <dbReference type="NCBI Taxonomy" id="491253"/>
    <lineage>
        <taxon>Eukaryota</taxon>
        <taxon>Fungi</taxon>
        <taxon>Dikarya</taxon>
        <taxon>Ascomycota</taxon>
        <taxon>Pezizomycotina</taxon>
        <taxon>Sordariomycetes</taxon>
        <taxon>Hypocreomycetidae</taxon>
        <taxon>Hypocreales</taxon>
        <taxon>Hypocreaceae</taxon>
        <taxon>Cladobotryum</taxon>
    </lineage>
</organism>
<accession>A0ABR0SBY1</accession>